<dbReference type="EMBL" id="JAMDMJ010000029">
    <property type="protein sequence ID" value="MCY9598299.1"/>
    <property type="molecule type" value="Genomic_DNA"/>
</dbReference>
<keyword evidence="2" id="KW-0238">DNA-binding</keyword>
<dbReference type="InterPro" id="IPR051011">
    <property type="entry name" value="Metal_resp_trans_reg"/>
</dbReference>
<reference evidence="6 7" key="1">
    <citation type="submission" date="2018-01" db="EMBL/GenBank/DDBJ databases">
        <title>The whole genome sequencing and assembly of Paenibacillus chitinolyticus KCCM 41400 strain.</title>
        <authorList>
            <person name="Kim J.-Y."/>
            <person name="Park M.-K."/>
            <person name="Lee Y.-J."/>
            <person name="Yi H."/>
            <person name="Bahn Y.-S."/>
            <person name="Kim J.F."/>
            <person name="Lee D.-W."/>
        </authorList>
    </citation>
    <scope>NUCLEOTIDE SEQUENCE [LARGE SCALE GENOMIC DNA]</scope>
    <source>
        <strain evidence="6 7">KCCM 41400</strain>
    </source>
</reference>
<accession>A0A410WXE1</accession>
<dbReference type="GO" id="GO:0003677">
    <property type="term" value="F:DNA binding"/>
    <property type="evidence" value="ECO:0007669"/>
    <property type="project" value="UniProtKB-KW"/>
</dbReference>
<dbReference type="Pfam" id="PF01022">
    <property type="entry name" value="HTH_5"/>
    <property type="match status" value="1"/>
</dbReference>
<evidence type="ECO:0000313" key="5">
    <source>
        <dbReference type="EMBL" id="MCY9598299.1"/>
    </source>
</evidence>
<feature type="domain" description="HTH arsR-type" evidence="4">
    <location>
        <begin position="207"/>
        <end position="299"/>
    </location>
</feature>
<dbReference type="InterPro" id="IPR036390">
    <property type="entry name" value="WH_DNA-bd_sf"/>
</dbReference>
<dbReference type="SUPFAM" id="SSF46785">
    <property type="entry name" value="Winged helix' DNA-binding domain"/>
    <property type="match status" value="1"/>
</dbReference>
<gene>
    <name evidence="5" type="ORF">M5X16_21355</name>
    <name evidence="6" type="ORF">PC41400_15885</name>
</gene>
<dbReference type="SMART" id="SM00418">
    <property type="entry name" value="HTH_ARSR"/>
    <property type="match status" value="1"/>
</dbReference>
<dbReference type="EMBL" id="CP026520">
    <property type="protein sequence ID" value="QAV19078.1"/>
    <property type="molecule type" value="Genomic_DNA"/>
</dbReference>
<dbReference type="OrthoDB" id="2646147at2"/>
<dbReference type="Proteomes" id="UP001527202">
    <property type="component" value="Unassembled WGS sequence"/>
</dbReference>
<proteinExistence type="predicted"/>
<dbReference type="KEGG" id="pchi:PC41400_15885"/>
<evidence type="ECO:0000313" key="8">
    <source>
        <dbReference type="Proteomes" id="UP001527202"/>
    </source>
</evidence>
<dbReference type="GeneID" id="95376291"/>
<keyword evidence="8" id="KW-1185">Reference proteome</keyword>
<protein>
    <submittedName>
        <fullName evidence="6">ArsR family transcriptional regulator</fullName>
    </submittedName>
    <submittedName>
        <fullName evidence="5">Winged helix-turn-helix domain-containing protein</fullName>
    </submittedName>
</protein>
<dbReference type="AlphaFoldDB" id="A0A410WXE1"/>
<dbReference type="PANTHER" id="PTHR43132">
    <property type="entry name" value="ARSENICAL RESISTANCE OPERON REPRESSOR ARSR-RELATED"/>
    <property type="match status" value="1"/>
</dbReference>
<sequence length="299" mass="34257">MAYQIETAFSPVHECLLSFLLYKRRQNIKYLYVGPSWLQQIRDMMEPAYLDKLDALDDLTFVDLLSVLVDQCPDAASMETFLEWVNTLSAGELYERLASYMADGKNPVWLHLGEQRDLFTELLAVWQEKYMARWTGMDALREGTREVEEAVRTGKKAEDIVETFVTGMRVELTAIRKVHLIPAYHFRPLHTFAVLKDKINILYPHNIEKPDIFTVSAAAKALSDEKRLEILKLLSVERRSFTDITKEIGGAKGNVHHHLMTLRMAGLVSVHLTDEATFLALRPGLSERLKQQVDHVLKG</sequence>
<dbReference type="PANTHER" id="PTHR43132:SF6">
    <property type="entry name" value="HTH-TYPE TRANSCRIPTIONAL REPRESSOR CZRA"/>
    <property type="match status" value="1"/>
</dbReference>
<organism evidence="6 7">
    <name type="scientific">Paenibacillus chitinolyticus</name>
    <dbReference type="NCBI Taxonomy" id="79263"/>
    <lineage>
        <taxon>Bacteria</taxon>
        <taxon>Bacillati</taxon>
        <taxon>Bacillota</taxon>
        <taxon>Bacilli</taxon>
        <taxon>Bacillales</taxon>
        <taxon>Paenibacillaceae</taxon>
        <taxon>Paenibacillus</taxon>
    </lineage>
</organism>
<dbReference type="GO" id="GO:0003700">
    <property type="term" value="F:DNA-binding transcription factor activity"/>
    <property type="evidence" value="ECO:0007669"/>
    <property type="project" value="InterPro"/>
</dbReference>
<dbReference type="PROSITE" id="PS50987">
    <property type="entry name" value="HTH_ARSR_2"/>
    <property type="match status" value="1"/>
</dbReference>
<dbReference type="InterPro" id="IPR001845">
    <property type="entry name" value="HTH_ArsR_DNA-bd_dom"/>
</dbReference>
<name>A0A410WXE1_9BACL</name>
<reference evidence="5 8" key="2">
    <citation type="submission" date="2022-05" db="EMBL/GenBank/DDBJ databases">
        <title>Genome Sequencing of Bee-Associated Microbes.</title>
        <authorList>
            <person name="Dunlap C."/>
        </authorList>
    </citation>
    <scope>NUCLEOTIDE SEQUENCE [LARGE SCALE GENOMIC DNA]</scope>
    <source>
        <strain evidence="5 8">NRRL B-23120</strain>
    </source>
</reference>
<keyword evidence="1" id="KW-0805">Transcription regulation</keyword>
<dbReference type="Gene3D" id="1.10.10.10">
    <property type="entry name" value="Winged helix-like DNA-binding domain superfamily/Winged helix DNA-binding domain"/>
    <property type="match status" value="1"/>
</dbReference>
<evidence type="ECO:0000259" key="4">
    <source>
        <dbReference type="PROSITE" id="PS50987"/>
    </source>
</evidence>
<evidence type="ECO:0000313" key="7">
    <source>
        <dbReference type="Proteomes" id="UP000288943"/>
    </source>
</evidence>
<dbReference type="RefSeq" id="WP_042225831.1">
    <property type="nucleotide sequence ID" value="NZ_CP026520.1"/>
</dbReference>
<evidence type="ECO:0000256" key="1">
    <source>
        <dbReference type="ARBA" id="ARBA00023015"/>
    </source>
</evidence>
<dbReference type="CDD" id="cd00090">
    <property type="entry name" value="HTH_ARSR"/>
    <property type="match status" value="1"/>
</dbReference>
<dbReference type="InterPro" id="IPR011991">
    <property type="entry name" value="ArsR-like_HTH"/>
</dbReference>
<dbReference type="InterPro" id="IPR036388">
    <property type="entry name" value="WH-like_DNA-bd_sf"/>
</dbReference>
<dbReference type="Proteomes" id="UP000288943">
    <property type="component" value="Chromosome"/>
</dbReference>
<evidence type="ECO:0000256" key="2">
    <source>
        <dbReference type="ARBA" id="ARBA00023125"/>
    </source>
</evidence>
<evidence type="ECO:0000313" key="6">
    <source>
        <dbReference type="EMBL" id="QAV19078.1"/>
    </source>
</evidence>
<keyword evidence="3" id="KW-0804">Transcription</keyword>
<dbReference type="PRINTS" id="PR00778">
    <property type="entry name" value="HTHARSR"/>
</dbReference>
<evidence type="ECO:0000256" key="3">
    <source>
        <dbReference type="ARBA" id="ARBA00023163"/>
    </source>
</evidence>